<dbReference type="PANTHER" id="PTHR38788">
    <property type="entry name" value="CLR5 DOMAIN-CONTAINING PROTEIN"/>
    <property type="match status" value="1"/>
</dbReference>
<protein>
    <recommendedName>
        <fullName evidence="2">Clr5 domain-containing protein</fullName>
    </recommendedName>
</protein>
<dbReference type="Pfam" id="PF14420">
    <property type="entry name" value="Clr5"/>
    <property type="match status" value="1"/>
</dbReference>
<feature type="region of interest" description="Disordered" evidence="1">
    <location>
        <begin position="1"/>
        <end position="35"/>
    </location>
</feature>
<proteinExistence type="predicted"/>
<evidence type="ECO:0000313" key="4">
    <source>
        <dbReference type="Proteomes" id="UP001642482"/>
    </source>
</evidence>
<feature type="compositionally biased region" description="Basic residues" evidence="1">
    <location>
        <begin position="217"/>
        <end position="231"/>
    </location>
</feature>
<organism evidence="3 4">
    <name type="scientific">Sporothrix eucalyptigena</name>
    <dbReference type="NCBI Taxonomy" id="1812306"/>
    <lineage>
        <taxon>Eukaryota</taxon>
        <taxon>Fungi</taxon>
        <taxon>Dikarya</taxon>
        <taxon>Ascomycota</taxon>
        <taxon>Pezizomycotina</taxon>
        <taxon>Sordariomycetes</taxon>
        <taxon>Sordariomycetidae</taxon>
        <taxon>Ophiostomatales</taxon>
        <taxon>Ophiostomataceae</taxon>
        <taxon>Sporothrix</taxon>
    </lineage>
</organism>
<feature type="compositionally biased region" description="Low complexity" evidence="1">
    <location>
        <begin position="746"/>
        <end position="762"/>
    </location>
</feature>
<feature type="region of interest" description="Disordered" evidence="1">
    <location>
        <begin position="163"/>
        <end position="242"/>
    </location>
</feature>
<dbReference type="EMBL" id="CAWUHD010000089">
    <property type="protein sequence ID" value="CAK7229866.1"/>
    <property type="molecule type" value="Genomic_DNA"/>
</dbReference>
<feature type="compositionally biased region" description="Pro residues" evidence="1">
    <location>
        <begin position="171"/>
        <end position="181"/>
    </location>
</feature>
<dbReference type="PANTHER" id="PTHR38788:SF3">
    <property type="entry name" value="CLR5 DOMAIN-CONTAINING PROTEIN"/>
    <property type="match status" value="1"/>
</dbReference>
<feature type="compositionally biased region" description="Basic residues" evidence="1">
    <location>
        <begin position="187"/>
        <end position="207"/>
    </location>
</feature>
<evidence type="ECO:0000313" key="3">
    <source>
        <dbReference type="EMBL" id="CAK7229866.1"/>
    </source>
</evidence>
<accession>A0ABP0CFJ6</accession>
<sequence>MSHGRSSRSSGRMTPESQNGNGEGSSVGGGGGRRQQDWAQINDWEVHRERITELYRDQGLHLKQVQEIMADQYNFHASQRMYKTRISKWAIDKNLKAADVATILRMQQMRAALGKKSKFTIRGREIDFARVEQYLKRDPTLLKQSQNGKNNADDMLPGHMEAAGITCRTPSPTPPPSPSPPSGQHGASHHHHHHHLHPQDHFHHHAHEPHAQPPHDQHHHHAHAHAHHQHHPFSSQPYGHSVVPIPPATVPIVPSHAPMPMVTTAASFPGMSAGLSSAPFTTLPSPMPSLSIGAAAIPYMPLHTTPTPHQVSGYDDRRRASLVSNPPTVLSSVTHDPTMTMSGHLPTIPVTAPFHSHSSFSSMTDPGFSTTTPMYASTNEFSAAHAAFKDDLARLMREYVHSSLQQGLWVPRGRAGTSSYTYVSTKTSSTGPTPTTNSADRLYAWSREVYATRRLLAGGSLNEGFRSVHTSMDELRQHLNDQDPAMLYYLLSESIAFATAAATTTDVGTAAEIRQVAATLCGHVQSLVRIVLGEAHPITRIFCRLYAKTADEEQKRLGLGPFDLGNPAHCHSKIHRKEHLEALLVPMAVLRDLLAEQDPAMVDPVVAGKCQRMAYLLHHQTGGRLVPVDGDAEAHGELADLMSSLQASRNLHTKLQFFTTYLEYLAERVVQTQQELKGQAQALAQARQTNSTTSNWHDMTMGGVVTAASNYSTSSSDLDSRLLGKQPMALQQPRTSIVTATGSMQSPLPSSATSTPSSTASPALTTMALSSGVSSAFMSRPSVAGTTAATITTPRTMAGGAIAGQSYGQQQLPTPQHHQQSQSPPQYGLHQQHQSAQHSAYPPVPQSYHHPTTTSMATGHGAALAAQTLNGSETAALTVGGGMHETGSLTWELGDVVNMDWM</sequence>
<keyword evidence="4" id="KW-1185">Reference proteome</keyword>
<feature type="compositionally biased region" description="Low complexity" evidence="1">
    <location>
        <begin position="1"/>
        <end position="20"/>
    </location>
</feature>
<gene>
    <name evidence="3" type="ORF">SEUCBS140593_007389</name>
</gene>
<name>A0ABP0CFJ6_9PEZI</name>
<comment type="caution">
    <text evidence="3">The sequence shown here is derived from an EMBL/GenBank/DDBJ whole genome shotgun (WGS) entry which is preliminary data.</text>
</comment>
<evidence type="ECO:0000256" key="1">
    <source>
        <dbReference type="SAM" id="MobiDB-lite"/>
    </source>
</evidence>
<feature type="compositionally biased region" description="Gly residues" evidence="1">
    <location>
        <begin position="21"/>
        <end position="33"/>
    </location>
</feature>
<feature type="region of interest" description="Disordered" evidence="1">
    <location>
        <begin position="741"/>
        <end position="762"/>
    </location>
</feature>
<feature type="compositionally biased region" description="Low complexity" evidence="1">
    <location>
        <begin position="809"/>
        <end position="840"/>
    </location>
</feature>
<reference evidence="3 4" key="1">
    <citation type="submission" date="2024-01" db="EMBL/GenBank/DDBJ databases">
        <authorList>
            <person name="Allen C."/>
            <person name="Tagirdzhanova G."/>
        </authorList>
    </citation>
    <scope>NUCLEOTIDE SEQUENCE [LARGE SCALE GENOMIC DNA]</scope>
</reference>
<feature type="region of interest" description="Disordered" evidence="1">
    <location>
        <begin position="807"/>
        <end position="856"/>
    </location>
</feature>
<feature type="domain" description="Clr5" evidence="2">
    <location>
        <begin position="42"/>
        <end position="93"/>
    </location>
</feature>
<evidence type="ECO:0000259" key="2">
    <source>
        <dbReference type="Pfam" id="PF14420"/>
    </source>
</evidence>
<dbReference type="InterPro" id="IPR025676">
    <property type="entry name" value="Clr5_dom"/>
</dbReference>
<dbReference type="Proteomes" id="UP001642482">
    <property type="component" value="Unassembled WGS sequence"/>
</dbReference>